<evidence type="ECO:0000256" key="3">
    <source>
        <dbReference type="ARBA" id="ARBA00022634"/>
    </source>
</evidence>
<feature type="domain" description="Deoxynucleoside kinase" evidence="8">
    <location>
        <begin position="115"/>
        <end position="266"/>
    </location>
</feature>
<dbReference type="GO" id="GO:0004797">
    <property type="term" value="F:thymidine kinase activity"/>
    <property type="evidence" value="ECO:0007669"/>
    <property type="project" value="UniProtKB-EC"/>
</dbReference>
<comment type="similarity">
    <text evidence="1">Belongs to the thymidine kinase family.</text>
</comment>
<keyword evidence="4" id="KW-0808">Transferase</keyword>
<dbReference type="STRING" id="1802485.A2V97_01540"/>
<dbReference type="Pfam" id="PF00265">
    <property type="entry name" value="TK"/>
    <property type="match status" value="1"/>
</dbReference>
<dbReference type="AlphaFoldDB" id="A0A1F7XLX5"/>
<evidence type="ECO:0000256" key="6">
    <source>
        <dbReference type="ARBA" id="ARBA00022777"/>
    </source>
</evidence>
<protein>
    <recommendedName>
        <fullName evidence="2">thymidine kinase</fullName>
        <ecNumber evidence="2">2.7.1.21</ecNumber>
    </recommendedName>
</protein>
<evidence type="ECO:0000256" key="2">
    <source>
        <dbReference type="ARBA" id="ARBA00012118"/>
    </source>
</evidence>
<evidence type="ECO:0000256" key="7">
    <source>
        <dbReference type="ARBA" id="ARBA00022840"/>
    </source>
</evidence>
<accession>A0A1F7XLX5</accession>
<dbReference type="GO" id="GO:0005524">
    <property type="term" value="F:ATP binding"/>
    <property type="evidence" value="ECO:0007669"/>
    <property type="project" value="UniProtKB-KW"/>
</dbReference>
<evidence type="ECO:0000259" key="8">
    <source>
        <dbReference type="Pfam" id="PF01712"/>
    </source>
</evidence>
<reference evidence="9 10" key="1">
    <citation type="journal article" date="2016" name="Nat. Commun.">
        <title>Thousands of microbial genomes shed light on interconnected biogeochemical processes in an aquifer system.</title>
        <authorList>
            <person name="Anantharaman K."/>
            <person name="Brown C.T."/>
            <person name="Hug L.A."/>
            <person name="Sharon I."/>
            <person name="Castelle C.J."/>
            <person name="Probst A.J."/>
            <person name="Thomas B.C."/>
            <person name="Singh A."/>
            <person name="Wilkins M.J."/>
            <person name="Karaoz U."/>
            <person name="Brodie E.L."/>
            <person name="Williams K.H."/>
            <person name="Hubbard S.S."/>
            <person name="Banfield J.F."/>
        </authorList>
    </citation>
    <scope>NUCLEOTIDE SEQUENCE [LARGE SCALE GENOMIC DNA]</scope>
</reference>
<evidence type="ECO:0000256" key="5">
    <source>
        <dbReference type="ARBA" id="ARBA00022741"/>
    </source>
</evidence>
<dbReference type="Gene3D" id="3.40.50.300">
    <property type="entry name" value="P-loop containing nucleotide triphosphate hydrolases"/>
    <property type="match status" value="2"/>
</dbReference>
<evidence type="ECO:0000313" key="9">
    <source>
        <dbReference type="EMBL" id="OGM15295.1"/>
    </source>
</evidence>
<gene>
    <name evidence="9" type="ORF">A2V97_01540</name>
</gene>
<dbReference type="InterPro" id="IPR001267">
    <property type="entry name" value="Thymidine_kinase"/>
</dbReference>
<organism evidence="9 10">
    <name type="scientific">Candidatus Woesebacteria bacterium RBG_16_42_24</name>
    <dbReference type="NCBI Taxonomy" id="1802485"/>
    <lineage>
        <taxon>Bacteria</taxon>
        <taxon>Candidatus Woeseibacteriota</taxon>
    </lineage>
</organism>
<dbReference type="GO" id="GO:0071897">
    <property type="term" value="P:DNA biosynthetic process"/>
    <property type="evidence" value="ECO:0007669"/>
    <property type="project" value="UniProtKB-KW"/>
</dbReference>
<proteinExistence type="inferred from homology"/>
<keyword evidence="5" id="KW-0547">Nucleotide-binding</keyword>
<dbReference type="InterPro" id="IPR027417">
    <property type="entry name" value="P-loop_NTPase"/>
</dbReference>
<keyword evidence="7" id="KW-0067">ATP-binding</keyword>
<evidence type="ECO:0000256" key="1">
    <source>
        <dbReference type="ARBA" id="ARBA00007587"/>
    </source>
</evidence>
<name>A0A1F7XLX5_9BACT</name>
<comment type="caution">
    <text evidence="9">The sequence shown here is derived from an EMBL/GenBank/DDBJ whole genome shotgun (WGS) entry which is preliminary data.</text>
</comment>
<evidence type="ECO:0000256" key="4">
    <source>
        <dbReference type="ARBA" id="ARBA00022679"/>
    </source>
</evidence>
<dbReference type="SUPFAM" id="SSF52540">
    <property type="entry name" value="P-loop containing nucleoside triphosphate hydrolases"/>
    <property type="match status" value="2"/>
</dbReference>
<keyword evidence="3" id="KW-0237">DNA synthesis</keyword>
<dbReference type="EMBL" id="MGFX01000006">
    <property type="protein sequence ID" value="OGM15295.1"/>
    <property type="molecule type" value="Genomic_DNA"/>
</dbReference>
<dbReference type="EC" id="2.7.1.21" evidence="2"/>
<dbReference type="Proteomes" id="UP000177382">
    <property type="component" value="Unassembled WGS sequence"/>
</dbReference>
<dbReference type="InterPro" id="IPR031314">
    <property type="entry name" value="DNK_dom"/>
</dbReference>
<keyword evidence="6" id="KW-0418">Kinase</keyword>
<evidence type="ECO:0000313" key="10">
    <source>
        <dbReference type="Proteomes" id="UP000177382"/>
    </source>
</evidence>
<dbReference type="Pfam" id="PF01712">
    <property type="entry name" value="dNK"/>
    <property type="match status" value="1"/>
</dbReference>
<sequence length="698" mass="79706">MATPDVGPSRIEDREQLSSREFFLKRFSSFVSVLSDVEAGLPTSNKDRLDQINTIITKYLEKDITELPIQEGQLLRTIYGLWSLKNDIPQEAHLPELRPFVSGKGLQELSMEMGGPIASAKSTLARFLADEIGAKVEEERFDPSGNPFLDKAYKDPGYMLRTQVKFLLDNILVGLRGKFYEGRWVRDTSVLSDIHVFMEWRRRAGIVTEEEHKAYMDVVRLLKPLITKPDLLILLVPNSGERLMEGLWERIKDNPEERKMEEGISQEDLDICIQATKDAAAIIREEFGIQVHVLEIDPVEVYKEPSLRYAAVYKIREQLGLLKELLLKDPNKVAADIVKIFATSHEPQVVIVHSPSMFTGKTSTLNFVAEMVGREKVVSFQPAAALRYGEEHIYNMIDRDGRKIPAFTTQSNRLRDILTEIDQRGMTPREHPLIFIDEVMFYTESSSEEAIGVIEDLRSRGFNVICDGIDYTFQEEPFTFSHELVARSFGDGNWHEIELATRCKYCDKQARGTRRLTPDGSIADFSDTAYQAGDNYEPVCCDRDKSCVGQPKDFQRKSIEVTEPIPERKGPRVKITKNNIPEYEARNKESVEISKNISLWVDTAVRILQDTGDFDAFFSSMVEFYEDLKRTYNHDDQRVHPFVLLTPLTDLIEEEWPEGNTAIIRGAEKLGITPHPNYNGKRLRATNVLAEILVKSKL</sequence>